<accession>A0ABS7CH73</accession>
<evidence type="ECO:0000259" key="1">
    <source>
        <dbReference type="Pfam" id="PF20013"/>
    </source>
</evidence>
<gene>
    <name evidence="2" type="ORF">K0U00_40040</name>
</gene>
<evidence type="ECO:0000313" key="2">
    <source>
        <dbReference type="EMBL" id="MBW7460273.1"/>
    </source>
</evidence>
<dbReference type="InterPro" id="IPR045402">
    <property type="entry name" value="GAP1-N2"/>
</dbReference>
<feature type="domain" description="GTPase-associated protein 1 N-terminal" evidence="1">
    <location>
        <begin position="1"/>
        <end position="77"/>
    </location>
</feature>
<organism evidence="2 3">
    <name type="scientific">Paenibacillus sepulcri</name>
    <dbReference type="NCBI Taxonomy" id="359917"/>
    <lineage>
        <taxon>Bacteria</taxon>
        <taxon>Bacillati</taxon>
        <taxon>Bacillota</taxon>
        <taxon>Bacilli</taxon>
        <taxon>Bacillales</taxon>
        <taxon>Paenibacillaceae</taxon>
        <taxon>Paenibacillus</taxon>
    </lineage>
</organism>
<dbReference type="Proteomes" id="UP001519887">
    <property type="component" value="Unassembled WGS sequence"/>
</dbReference>
<protein>
    <recommendedName>
        <fullName evidence="1">GTPase-associated protein 1 N-terminal domain-containing protein</fullName>
    </recommendedName>
</protein>
<evidence type="ECO:0000313" key="3">
    <source>
        <dbReference type="Proteomes" id="UP001519887"/>
    </source>
</evidence>
<dbReference type="Pfam" id="PF20013">
    <property type="entry name" value="GAP1-N2"/>
    <property type="match status" value="1"/>
</dbReference>
<comment type="caution">
    <text evidence="2">The sequence shown here is derived from an EMBL/GenBank/DDBJ whole genome shotgun (WGS) entry which is preliminary data.</text>
</comment>
<feature type="non-terminal residue" evidence="2">
    <location>
        <position position="78"/>
    </location>
</feature>
<proteinExistence type="predicted"/>
<sequence>MIQQQMYARERRGIFRSTEGYDTIAKSDGLDPSFIKKVLHPLCVYDAPTELAARGEKDDAAYPETVHLLHLENGDVLL</sequence>
<keyword evidence="3" id="KW-1185">Reference proteome</keyword>
<name>A0ABS7CH73_9BACL</name>
<dbReference type="EMBL" id="JAHZIK010002124">
    <property type="protein sequence ID" value="MBW7460273.1"/>
    <property type="molecule type" value="Genomic_DNA"/>
</dbReference>
<reference evidence="2 3" key="1">
    <citation type="submission" date="2021-07" db="EMBL/GenBank/DDBJ databases">
        <title>Paenibacillus radiodurans sp. nov., isolated from the southeastern edge of Tengger Desert.</title>
        <authorList>
            <person name="Zhang G."/>
        </authorList>
    </citation>
    <scope>NUCLEOTIDE SEQUENCE [LARGE SCALE GENOMIC DNA]</scope>
    <source>
        <strain evidence="2 3">CCM 7311</strain>
    </source>
</reference>